<gene>
    <name evidence="2" type="ORF">SAMN05660461_4351</name>
</gene>
<dbReference type="InterPro" id="IPR016920">
    <property type="entry name" value="UCP029477"/>
</dbReference>
<dbReference type="InterPro" id="IPR019052">
    <property type="entry name" value="DUF2383"/>
</dbReference>
<evidence type="ECO:0000259" key="1">
    <source>
        <dbReference type="Pfam" id="PF09537"/>
    </source>
</evidence>
<dbReference type="AlphaFoldDB" id="A0A1T5P750"/>
<dbReference type="InterPro" id="IPR011971">
    <property type="entry name" value="CHP02284"/>
</dbReference>
<dbReference type="STRING" id="393003.SAMN05660461_4351"/>
<evidence type="ECO:0000313" key="2">
    <source>
        <dbReference type="EMBL" id="SKD08486.1"/>
    </source>
</evidence>
<dbReference type="NCBIfam" id="TIGR02284">
    <property type="entry name" value="PA2169 family four-helix-bundle protein"/>
    <property type="match status" value="1"/>
</dbReference>
<accession>A0A1T5P750</accession>
<organism evidence="2 3">
    <name type="scientific">Chitinophaga ginsengisegetis</name>
    <dbReference type="NCBI Taxonomy" id="393003"/>
    <lineage>
        <taxon>Bacteria</taxon>
        <taxon>Pseudomonadati</taxon>
        <taxon>Bacteroidota</taxon>
        <taxon>Chitinophagia</taxon>
        <taxon>Chitinophagales</taxon>
        <taxon>Chitinophagaceae</taxon>
        <taxon>Chitinophaga</taxon>
    </lineage>
</organism>
<dbReference type="Proteomes" id="UP000190166">
    <property type="component" value="Unassembled WGS sequence"/>
</dbReference>
<evidence type="ECO:0000313" key="3">
    <source>
        <dbReference type="Proteomes" id="UP000190166"/>
    </source>
</evidence>
<dbReference type="RefSeq" id="WP_079471611.1">
    <property type="nucleotide sequence ID" value="NZ_FUZZ01000003.1"/>
</dbReference>
<dbReference type="EMBL" id="FUZZ01000003">
    <property type="protein sequence ID" value="SKD08486.1"/>
    <property type="molecule type" value="Genomic_DNA"/>
</dbReference>
<reference evidence="3" key="1">
    <citation type="submission" date="2017-02" db="EMBL/GenBank/DDBJ databases">
        <authorList>
            <person name="Varghese N."/>
            <person name="Submissions S."/>
        </authorList>
    </citation>
    <scope>NUCLEOTIDE SEQUENCE [LARGE SCALE GENOMIC DNA]</scope>
    <source>
        <strain evidence="3">DSM 18108</strain>
    </source>
</reference>
<proteinExistence type="predicted"/>
<name>A0A1T5P750_9BACT</name>
<feature type="domain" description="DUF2383" evidence="1">
    <location>
        <begin position="8"/>
        <end position="114"/>
    </location>
</feature>
<dbReference type="PIRSF" id="PIRSF029477">
    <property type="entry name" value="UCP029477"/>
    <property type="match status" value="1"/>
</dbReference>
<dbReference type="InterPro" id="IPR012347">
    <property type="entry name" value="Ferritin-like"/>
</dbReference>
<dbReference type="Gene3D" id="1.20.1260.10">
    <property type="match status" value="1"/>
</dbReference>
<protein>
    <recommendedName>
        <fullName evidence="1">DUF2383 domain-containing protein</fullName>
    </recommendedName>
</protein>
<keyword evidence="3" id="KW-1185">Reference proteome</keyword>
<sequence>MLQEEKLVTLLSDLVKINNDRIEGYKQAQDASDDADVKALFQHMINDSLKYVGELNLLLRAQGADAETDTTVSGKLYRTWMAIKTTFTGTDRYALFSSCEYGEDAVQRAYADALSMDVAMPYSMREIIGNQQANLKEAHDTIKSYRNVVSQ</sequence>
<dbReference type="Pfam" id="PF09537">
    <property type="entry name" value="DUF2383"/>
    <property type="match status" value="1"/>
</dbReference>